<sequence>MIDVTTSWRVPWIGGGPKLLSAISGPSAKELLRLSSLPRTDCCSFISWLLLQKVPFKGKAGLFLVLMCSYFRT</sequence>
<protein>
    <submittedName>
        <fullName evidence="1">Uncharacterized protein</fullName>
    </submittedName>
</protein>
<reference evidence="2" key="1">
    <citation type="submission" date="2019-04" db="EMBL/GenBank/DDBJ databases">
        <title>Friends and foes A comparative genomics studyof 23 Aspergillus species from section Flavi.</title>
        <authorList>
            <consortium name="DOE Joint Genome Institute"/>
            <person name="Kjaerbolling I."/>
            <person name="Vesth T."/>
            <person name="Frisvad J.C."/>
            <person name="Nybo J.L."/>
            <person name="Theobald S."/>
            <person name="Kildgaard S."/>
            <person name="Isbrandt T."/>
            <person name="Kuo A."/>
            <person name="Sato A."/>
            <person name="Lyhne E.K."/>
            <person name="Kogle M.E."/>
            <person name="Wiebenga A."/>
            <person name="Kun R.S."/>
            <person name="Lubbers R.J."/>
            <person name="Makela M.R."/>
            <person name="Barry K."/>
            <person name="Chovatia M."/>
            <person name="Clum A."/>
            <person name="Daum C."/>
            <person name="Haridas S."/>
            <person name="He G."/>
            <person name="LaButti K."/>
            <person name="Lipzen A."/>
            <person name="Mondo S."/>
            <person name="Riley R."/>
            <person name="Salamov A."/>
            <person name="Simmons B.A."/>
            <person name="Magnuson J.K."/>
            <person name="Henrissat B."/>
            <person name="Mortensen U.H."/>
            <person name="Larsen T.O."/>
            <person name="Devries R.P."/>
            <person name="Grigoriev I.V."/>
            <person name="Machida M."/>
            <person name="Baker S.E."/>
            <person name="Andersen M.R."/>
        </authorList>
    </citation>
    <scope>NUCLEOTIDE SEQUENCE [LARGE SCALE GENOMIC DNA]</scope>
    <source>
        <strain evidence="2">CBS 130015</strain>
    </source>
</reference>
<name>A0A5N6VXT0_9EURO</name>
<organism evidence="1 2">
    <name type="scientific">Aspergillus transmontanensis</name>
    <dbReference type="NCBI Taxonomy" id="1034304"/>
    <lineage>
        <taxon>Eukaryota</taxon>
        <taxon>Fungi</taxon>
        <taxon>Dikarya</taxon>
        <taxon>Ascomycota</taxon>
        <taxon>Pezizomycotina</taxon>
        <taxon>Eurotiomycetes</taxon>
        <taxon>Eurotiomycetidae</taxon>
        <taxon>Eurotiales</taxon>
        <taxon>Aspergillaceae</taxon>
        <taxon>Aspergillus</taxon>
        <taxon>Aspergillus subgen. Circumdati</taxon>
    </lineage>
</organism>
<gene>
    <name evidence="1" type="ORF">BDV41DRAFT_263881</name>
</gene>
<dbReference type="AlphaFoldDB" id="A0A5N6VXT0"/>
<evidence type="ECO:0000313" key="1">
    <source>
        <dbReference type="EMBL" id="KAE8313375.1"/>
    </source>
</evidence>
<dbReference type="EMBL" id="ML738326">
    <property type="protein sequence ID" value="KAE8313375.1"/>
    <property type="molecule type" value="Genomic_DNA"/>
</dbReference>
<accession>A0A5N6VXT0</accession>
<evidence type="ECO:0000313" key="2">
    <source>
        <dbReference type="Proteomes" id="UP000325433"/>
    </source>
</evidence>
<dbReference type="Proteomes" id="UP000325433">
    <property type="component" value="Unassembled WGS sequence"/>
</dbReference>
<keyword evidence="2" id="KW-1185">Reference proteome</keyword>
<proteinExistence type="predicted"/>